<dbReference type="AlphaFoldDB" id="A0A524RKW8"/>
<name>A0A524RKW8_9CHRO</name>
<sequence>MSKPYWLSAMLVLLFAAGSAGPAHAKCGISSRISHNDSDCLTAKWDNAANWLSINKYQVKNECSDLGTVFAKLDVKNWQDLTEELSDDQWEKGSTDLLNIRHIYCCSDLSDLCNRSDIEDDN</sequence>
<dbReference type="EMBL" id="SRMO01000087">
    <property type="protein sequence ID" value="TGG90525.1"/>
    <property type="molecule type" value="Genomic_DNA"/>
</dbReference>
<dbReference type="Proteomes" id="UP000317990">
    <property type="component" value="Unassembled WGS sequence"/>
</dbReference>
<feature type="chain" id="PRO_5022107670" evidence="1">
    <location>
        <begin position="26"/>
        <end position="122"/>
    </location>
</feature>
<evidence type="ECO:0000313" key="3">
    <source>
        <dbReference type="Proteomes" id="UP000317990"/>
    </source>
</evidence>
<evidence type="ECO:0000313" key="2">
    <source>
        <dbReference type="EMBL" id="TGG90525.1"/>
    </source>
</evidence>
<proteinExistence type="predicted"/>
<comment type="caution">
    <text evidence="2">The sequence shown here is derived from an EMBL/GenBank/DDBJ whole genome shotgun (WGS) entry which is preliminary data.</text>
</comment>
<reference evidence="2 3" key="1">
    <citation type="journal article" date="2019" name="mSystems">
        <title>Life at home and on the roam: Genomic adaptions reflect the dual lifestyle of an intracellular, facultative symbiont.</title>
        <authorList>
            <person name="Burgsdorf I."/>
        </authorList>
    </citation>
    <scope>NUCLEOTIDE SEQUENCE [LARGE SCALE GENOMIC DNA]</scope>
    <source>
        <strain evidence="2">277cV</strain>
    </source>
</reference>
<organism evidence="2 3">
    <name type="scientific">Aphanocapsa feldmannii 277cV</name>
    <dbReference type="NCBI Taxonomy" id="2507553"/>
    <lineage>
        <taxon>Bacteria</taxon>
        <taxon>Bacillati</taxon>
        <taxon>Cyanobacteriota</taxon>
        <taxon>Cyanophyceae</taxon>
        <taxon>Oscillatoriophycideae</taxon>
        <taxon>Chroococcales</taxon>
        <taxon>Microcystaceae</taxon>
        <taxon>Aphanocapsa</taxon>
    </lineage>
</organism>
<evidence type="ECO:0000256" key="1">
    <source>
        <dbReference type="SAM" id="SignalP"/>
    </source>
</evidence>
<accession>A0A524RKW8</accession>
<keyword evidence="1" id="KW-0732">Signal</keyword>
<feature type="signal peptide" evidence="1">
    <location>
        <begin position="1"/>
        <end position="25"/>
    </location>
</feature>
<gene>
    <name evidence="2" type="ORF">ERJ67_10795</name>
</gene>
<protein>
    <submittedName>
        <fullName evidence="2">Uncharacterized protein</fullName>
    </submittedName>
</protein>